<sequence>MVALQRSVCFLCCLCEGPSPGAPAHAAAASGLKDALQGSCYPRQQRREEYKDSAAASGARGPPSARKPPTECCMQNASRAFGAARRKLPTNPWSSAEIPDAAAKPMRWSTREGVGAARKSAVLVSVESEIVLLLLLLGRQQQSEMPYHR</sequence>
<feature type="region of interest" description="Disordered" evidence="1">
    <location>
        <begin position="43"/>
        <end position="72"/>
    </location>
</feature>
<dbReference type="InParanoid" id="A0A1D3D4V5"/>
<evidence type="ECO:0000313" key="2">
    <source>
        <dbReference type="EMBL" id="OEH78481.1"/>
    </source>
</evidence>
<gene>
    <name evidence="2" type="ORF">cyc_03312</name>
</gene>
<accession>A0A1D3D4V5</accession>
<keyword evidence="3" id="KW-1185">Reference proteome</keyword>
<evidence type="ECO:0000313" key="3">
    <source>
        <dbReference type="Proteomes" id="UP000095192"/>
    </source>
</evidence>
<reference evidence="2 3" key="1">
    <citation type="journal article" date="2016" name="BMC Genomics">
        <title>Comparative genomics reveals Cyclospora cayetanensis possesses coccidia-like metabolism and invasion components but unique surface antigens.</title>
        <authorList>
            <person name="Liu S."/>
            <person name="Wang L."/>
            <person name="Zheng H."/>
            <person name="Xu Z."/>
            <person name="Roellig D.M."/>
            <person name="Li N."/>
            <person name="Frace M.A."/>
            <person name="Tang K."/>
            <person name="Arrowood M.J."/>
            <person name="Moss D.M."/>
            <person name="Zhang L."/>
            <person name="Feng Y."/>
            <person name="Xiao L."/>
        </authorList>
    </citation>
    <scope>NUCLEOTIDE SEQUENCE [LARGE SCALE GENOMIC DNA]</scope>
    <source>
        <strain evidence="2 3">CHN_HEN01</strain>
    </source>
</reference>
<comment type="caution">
    <text evidence="2">The sequence shown here is derived from an EMBL/GenBank/DDBJ whole genome shotgun (WGS) entry which is preliminary data.</text>
</comment>
<dbReference type="VEuPathDB" id="ToxoDB:cyc_03312"/>
<dbReference type="EMBL" id="JROU02000713">
    <property type="protein sequence ID" value="OEH78481.1"/>
    <property type="molecule type" value="Genomic_DNA"/>
</dbReference>
<dbReference type="Proteomes" id="UP000095192">
    <property type="component" value="Unassembled WGS sequence"/>
</dbReference>
<proteinExistence type="predicted"/>
<feature type="compositionally biased region" description="Low complexity" evidence="1">
    <location>
        <begin position="53"/>
        <end position="64"/>
    </location>
</feature>
<protein>
    <submittedName>
        <fullName evidence="2">Uncharacterized protein</fullName>
    </submittedName>
</protein>
<organism evidence="2 3">
    <name type="scientific">Cyclospora cayetanensis</name>
    <dbReference type="NCBI Taxonomy" id="88456"/>
    <lineage>
        <taxon>Eukaryota</taxon>
        <taxon>Sar</taxon>
        <taxon>Alveolata</taxon>
        <taxon>Apicomplexa</taxon>
        <taxon>Conoidasida</taxon>
        <taxon>Coccidia</taxon>
        <taxon>Eucoccidiorida</taxon>
        <taxon>Eimeriorina</taxon>
        <taxon>Eimeriidae</taxon>
        <taxon>Cyclospora</taxon>
    </lineage>
</organism>
<dbReference type="AlphaFoldDB" id="A0A1D3D4V5"/>
<name>A0A1D3D4V5_9EIME</name>
<evidence type="ECO:0000256" key="1">
    <source>
        <dbReference type="SAM" id="MobiDB-lite"/>
    </source>
</evidence>